<dbReference type="Proteomes" id="UP001317001">
    <property type="component" value="Chromosome"/>
</dbReference>
<protein>
    <recommendedName>
        <fullName evidence="3">Lipoprotein</fullName>
    </recommendedName>
</protein>
<evidence type="ECO:0008006" key="3">
    <source>
        <dbReference type="Google" id="ProtNLM"/>
    </source>
</evidence>
<gene>
    <name evidence="1" type="ORF">NPX36_07690</name>
</gene>
<dbReference type="EMBL" id="CP102382">
    <property type="protein sequence ID" value="UUV20250.1"/>
    <property type="molecule type" value="Genomic_DNA"/>
</dbReference>
<organism evidence="1 2">
    <name type="scientific">Paenimyroides aestuarii</name>
    <dbReference type="NCBI Taxonomy" id="2968490"/>
    <lineage>
        <taxon>Bacteria</taxon>
        <taxon>Pseudomonadati</taxon>
        <taxon>Bacteroidota</taxon>
        <taxon>Flavobacteriia</taxon>
        <taxon>Flavobacteriales</taxon>
        <taxon>Flavobacteriaceae</taxon>
        <taxon>Paenimyroides</taxon>
    </lineage>
</organism>
<evidence type="ECO:0000313" key="1">
    <source>
        <dbReference type="EMBL" id="UUV20250.1"/>
    </source>
</evidence>
<dbReference type="RefSeq" id="WP_257498156.1">
    <property type="nucleotide sequence ID" value="NZ_CP102382.1"/>
</dbReference>
<keyword evidence="2" id="KW-1185">Reference proteome</keyword>
<reference evidence="1 2" key="1">
    <citation type="submission" date="2022-08" db="EMBL/GenBank/DDBJ databases">
        <title>Myroides zhujiangensis sp. nov., a novel bacterium isolated from sediment in the Pearl River Estuary.</title>
        <authorList>
            <person name="Cui L."/>
        </authorList>
    </citation>
    <scope>NUCLEOTIDE SEQUENCE [LARGE SCALE GENOMIC DNA]</scope>
    <source>
        <strain evidence="1 2">SCSIO 72103</strain>
    </source>
</reference>
<name>A0ABY5NNX0_9FLAO</name>
<proteinExistence type="predicted"/>
<evidence type="ECO:0000313" key="2">
    <source>
        <dbReference type="Proteomes" id="UP001317001"/>
    </source>
</evidence>
<sequence length="142" mass="16352">MKICKAMIIKNYRSNIIFILSVILINACSSSLDTKEYPIVYSSKNTQFNMFFYNGNFPIDAKLILNKDKSYFSETCVLNEKGIWNIKGDSIFLSCHERSFKIESMNNVDSLKQALVCRETPTIWIIKSNRIKQVGSNALLFE</sequence>
<accession>A0ABY5NNX0</accession>